<proteinExistence type="predicted"/>
<evidence type="ECO:0000256" key="12">
    <source>
        <dbReference type="ARBA" id="ARBA00049494"/>
    </source>
</evidence>
<evidence type="ECO:0000256" key="9">
    <source>
        <dbReference type="ARBA" id="ARBA00022840"/>
    </source>
</evidence>
<evidence type="ECO:0000259" key="13">
    <source>
        <dbReference type="Pfam" id="PF01507"/>
    </source>
</evidence>
<dbReference type="Pfam" id="PF01507">
    <property type="entry name" value="PAPS_reduct"/>
    <property type="match status" value="1"/>
</dbReference>
<evidence type="ECO:0000256" key="2">
    <source>
        <dbReference type="ARBA" id="ARBA00012393"/>
    </source>
</evidence>
<reference evidence="14" key="1">
    <citation type="submission" date="2021-01" db="EMBL/GenBank/DDBJ databases">
        <authorList>
            <person name="Corre E."/>
            <person name="Pelletier E."/>
            <person name="Niang G."/>
            <person name="Scheremetjew M."/>
            <person name="Finn R."/>
            <person name="Kale V."/>
            <person name="Holt S."/>
            <person name="Cochrane G."/>
            <person name="Meng A."/>
            <person name="Brown T."/>
            <person name="Cohen L."/>
        </authorList>
    </citation>
    <scope>NUCLEOTIDE SEQUENCE</scope>
    <source>
        <strain evidence="14">OF101</strain>
    </source>
</reference>
<dbReference type="EMBL" id="HBGE01049375">
    <property type="protein sequence ID" value="CAD9146940.1"/>
    <property type="molecule type" value="Transcribed_RNA"/>
</dbReference>
<evidence type="ECO:0000256" key="8">
    <source>
        <dbReference type="ARBA" id="ARBA00022827"/>
    </source>
</evidence>
<evidence type="ECO:0000256" key="10">
    <source>
        <dbReference type="ARBA" id="ARBA00031145"/>
    </source>
</evidence>
<dbReference type="EC" id="2.7.7.2" evidence="2"/>
<sequence length="306" mass="32844">MVAADGLVRKSACGHGEGCAVGSLDAAALQRLASFLGEQKEAEVRRRLREELGIHDDAFAAAFLRTAAACRRGALLYSTTGELAISFNGGKDACVVLFLWLAALAAAPTRNGDTATVPQVVFFDSADEFDCVQCFVAWVVRSLDLPMITVQNRSFREGMEDLVGRGVCAMVMGQRRNDPWMAGVSAFSPSTDGWPAFMRINPIIDWSYADVWTFLLGFGLPYCKLYDEGYTSLGSINNTLPNPALLRHDGSYAPAHELRDESLERAGRMASKCGAREGKAKEPVANGTIVPLATLCPAVAAVTATP</sequence>
<keyword evidence="4" id="KW-0288">FMN</keyword>
<evidence type="ECO:0000256" key="5">
    <source>
        <dbReference type="ARBA" id="ARBA00022679"/>
    </source>
</evidence>
<evidence type="ECO:0000256" key="7">
    <source>
        <dbReference type="ARBA" id="ARBA00022741"/>
    </source>
</evidence>
<accession>A0A7S1QS86</accession>
<feature type="domain" description="Phosphoadenosine phosphosulphate reductase" evidence="13">
    <location>
        <begin position="166"/>
        <end position="241"/>
    </location>
</feature>
<comment type="catalytic activity">
    <reaction evidence="12">
        <text>FMN + ATP + H(+) = FAD + diphosphate</text>
        <dbReference type="Rhea" id="RHEA:17237"/>
        <dbReference type="ChEBI" id="CHEBI:15378"/>
        <dbReference type="ChEBI" id="CHEBI:30616"/>
        <dbReference type="ChEBI" id="CHEBI:33019"/>
        <dbReference type="ChEBI" id="CHEBI:57692"/>
        <dbReference type="ChEBI" id="CHEBI:58210"/>
        <dbReference type="EC" id="2.7.7.2"/>
    </reaction>
</comment>
<dbReference type="GO" id="GO:0006747">
    <property type="term" value="P:FAD biosynthetic process"/>
    <property type="evidence" value="ECO:0007669"/>
    <property type="project" value="TreeGrafter"/>
</dbReference>
<comment type="pathway">
    <text evidence="1">Cofactor biosynthesis; FAD biosynthesis; FAD from FMN: step 1/1.</text>
</comment>
<evidence type="ECO:0000256" key="11">
    <source>
        <dbReference type="ARBA" id="ARBA00031871"/>
    </source>
</evidence>
<dbReference type="SUPFAM" id="SSF52402">
    <property type="entry name" value="Adenine nucleotide alpha hydrolases-like"/>
    <property type="match status" value="1"/>
</dbReference>
<dbReference type="Gene3D" id="3.40.50.620">
    <property type="entry name" value="HUPs"/>
    <property type="match status" value="1"/>
</dbReference>
<dbReference type="PANTHER" id="PTHR23293">
    <property type="entry name" value="FAD SYNTHETASE-RELATED FMN ADENYLYLTRANSFERASE"/>
    <property type="match status" value="1"/>
</dbReference>
<protein>
    <recommendedName>
        <fullName evidence="2">FAD synthase</fullName>
        <ecNumber evidence="2">2.7.7.2</ecNumber>
    </recommendedName>
    <alternativeName>
        <fullName evidence="10">FAD pyrophosphorylase</fullName>
    </alternativeName>
    <alternativeName>
        <fullName evidence="11">FMN adenylyltransferase</fullName>
    </alternativeName>
</protein>
<gene>
    <name evidence="14" type="ORF">ACAT0790_LOCUS29819</name>
</gene>
<dbReference type="InterPro" id="IPR002500">
    <property type="entry name" value="PAPS_reduct_dom"/>
</dbReference>
<dbReference type="GO" id="GO:0005524">
    <property type="term" value="F:ATP binding"/>
    <property type="evidence" value="ECO:0007669"/>
    <property type="project" value="UniProtKB-KW"/>
</dbReference>
<keyword evidence="7" id="KW-0547">Nucleotide-binding</keyword>
<name>A0A7S1QS86_ALECA</name>
<keyword evidence="3" id="KW-0285">Flavoprotein</keyword>
<evidence type="ECO:0000256" key="6">
    <source>
        <dbReference type="ARBA" id="ARBA00022695"/>
    </source>
</evidence>
<organism evidence="14">
    <name type="scientific">Alexandrium catenella</name>
    <name type="common">Red tide dinoflagellate</name>
    <name type="synonym">Gonyaulax catenella</name>
    <dbReference type="NCBI Taxonomy" id="2925"/>
    <lineage>
        <taxon>Eukaryota</taxon>
        <taxon>Sar</taxon>
        <taxon>Alveolata</taxon>
        <taxon>Dinophyceae</taxon>
        <taxon>Gonyaulacales</taxon>
        <taxon>Pyrocystaceae</taxon>
        <taxon>Alexandrium</taxon>
    </lineage>
</organism>
<keyword evidence="8" id="KW-0274">FAD</keyword>
<evidence type="ECO:0000313" key="14">
    <source>
        <dbReference type="EMBL" id="CAD9146940.1"/>
    </source>
</evidence>
<dbReference type="PANTHER" id="PTHR23293:SF9">
    <property type="entry name" value="FAD SYNTHASE"/>
    <property type="match status" value="1"/>
</dbReference>
<evidence type="ECO:0000256" key="3">
    <source>
        <dbReference type="ARBA" id="ARBA00022630"/>
    </source>
</evidence>
<dbReference type="GO" id="GO:0003919">
    <property type="term" value="F:FMN adenylyltransferase activity"/>
    <property type="evidence" value="ECO:0007669"/>
    <property type="project" value="UniProtKB-EC"/>
</dbReference>
<keyword evidence="6" id="KW-0548">Nucleotidyltransferase</keyword>
<dbReference type="InterPro" id="IPR014729">
    <property type="entry name" value="Rossmann-like_a/b/a_fold"/>
</dbReference>
<keyword evidence="9" id="KW-0067">ATP-binding</keyword>
<keyword evidence="5" id="KW-0808">Transferase</keyword>
<evidence type="ECO:0000256" key="4">
    <source>
        <dbReference type="ARBA" id="ARBA00022643"/>
    </source>
</evidence>
<evidence type="ECO:0000256" key="1">
    <source>
        <dbReference type="ARBA" id="ARBA00004726"/>
    </source>
</evidence>
<dbReference type="AlphaFoldDB" id="A0A7S1QS86"/>